<evidence type="ECO:0000256" key="2">
    <source>
        <dbReference type="ARBA" id="ARBA00022729"/>
    </source>
</evidence>
<evidence type="ECO:0000313" key="5">
    <source>
        <dbReference type="EMBL" id="MCE2595790.1"/>
    </source>
</evidence>
<sequence>MFLTPKQLFLMTLLASITSAQASIILRTDAQDSPPKYYINETSGLMNGIGIDTILAIEALDPDIDIVGYEHFTPFARLFNELAIGQIDVFFGLIRSPNRLKQYVYIEPPIYYVSNILISRADDPANVATIAQLRAMEDGIIGMPMGMAQVRELNILGLNVDKSSKTVAQTIRKMLHGRVRFVYGSEIELLTMIKQLGVMNQIKIQPLQGDLSGRYVGFSPKVPKQVIDRIRKRMEQLESNGTLQSIYRHHVWGESTPLSDQE</sequence>
<dbReference type="PANTHER" id="PTHR35936">
    <property type="entry name" value="MEMBRANE-BOUND LYTIC MUREIN TRANSGLYCOSYLASE F"/>
    <property type="match status" value="1"/>
</dbReference>
<dbReference type="RefSeq" id="WP_233053454.1">
    <property type="nucleotide sequence ID" value="NZ_JAIMJA010000013.1"/>
</dbReference>
<evidence type="ECO:0000259" key="4">
    <source>
        <dbReference type="SMART" id="SM00062"/>
    </source>
</evidence>
<evidence type="ECO:0000313" key="6">
    <source>
        <dbReference type="Proteomes" id="UP001201273"/>
    </source>
</evidence>
<dbReference type="PANTHER" id="PTHR35936:SF6">
    <property type="entry name" value="AMINO ACID ABC TRANSPORTER SUBSTRATE-BINDING PAAT FAMILY PROTEIN"/>
    <property type="match status" value="1"/>
</dbReference>
<dbReference type="EMBL" id="JAIMJA010000013">
    <property type="protein sequence ID" value="MCE2595790.1"/>
    <property type="molecule type" value="Genomic_DNA"/>
</dbReference>
<accession>A0ABS8WEL5</accession>
<feature type="domain" description="Solute-binding protein family 3/N-terminal" evidence="4">
    <location>
        <begin position="23"/>
        <end position="254"/>
    </location>
</feature>
<evidence type="ECO:0000256" key="3">
    <source>
        <dbReference type="SAM" id="SignalP"/>
    </source>
</evidence>
<dbReference type="SMART" id="SM00062">
    <property type="entry name" value="PBPb"/>
    <property type="match status" value="1"/>
</dbReference>
<reference evidence="5 6" key="1">
    <citation type="journal article" date="2022" name="Environ. Microbiol. Rep.">
        <title>Eco-phylogenetic analyses reveal divergent evolution of vitamin B12 metabolism in the marine bacterial family 'Psychromonadaceae'.</title>
        <authorList>
            <person name="Jin X."/>
            <person name="Yang Y."/>
            <person name="Cao H."/>
            <person name="Gao B."/>
            <person name="Zhao Z."/>
        </authorList>
    </citation>
    <scope>NUCLEOTIDE SEQUENCE [LARGE SCALE GENOMIC DNA]</scope>
    <source>
        <strain evidence="5 6">MKS20</strain>
    </source>
</reference>
<keyword evidence="2 3" id="KW-0732">Signal</keyword>
<feature type="chain" id="PRO_5046505221" evidence="3">
    <location>
        <begin position="23"/>
        <end position="262"/>
    </location>
</feature>
<keyword evidence="6" id="KW-1185">Reference proteome</keyword>
<protein>
    <submittedName>
        <fullName evidence="5">Transporter substrate-binding domain-containing protein</fullName>
    </submittedName>
</protein>
<gene>
    <name evidence="5" type="ORF">K6Y31_13340</name>
</gene>
<dbReference type="Gene3D" id="3.40.190.10">
    <property type="entry name" value="Periplasmic binding protein-like II"/>
    <property type="match status" value="2"/>
</dbReference>
<comment type="similarity">
    <text evidence="1">Belongs to the bacterial solute-binding protein 3 family.</text>
</comment>
<dbReference type="InterPro" id="IPR001638">
    <property type="entry name" value="Solute-binding_3/MltF_N"/>
</dbReference>
<comment type="caution">
    <text evidence="5">The sequence shown here is derived from an EMBL/GenBank/DDBJ whole genome shotgun (WGS) entry which is preliminary data.</text>
</comment>
<evidence type="ECO:0000256" key="1">
    <source>
        <dbReference type="ARBA" id="ARBA00010333"/>
    </source>
</evidence>
<dbReference type="Pfam" id="PF00497">
    <property type="entry name" value="SBP_bac_3"/>
    <property type="match status" value="1"/>
</dbReference>
<proteinExistence type="inferred from homology"/>
<dbReference type="SUPFAM" id="SSF53850">
    <property type="entry name" value="Periplasmic binding protein-like II"/>
    <property type="match status" value="1"/>
</dbReference>
<feature type="signal peptide" evidence="3">
    <location>
        <begin position="1"/>
        <end position="22"/>
    </location>
</feature>
<name>A0ABS8WEL5_9GAMM</name>
<organism evidence="5 6">
    <name type="scientific">Motilimonas cestriensis</name>
    <dbReference type="NCBI Taxonomy" id="2742685"/>
    <lineage>
        <taxon>Bacteria</taxon>
        <taxon>Pseudomonadati</taxon>
        <taxon>Pseudomonadota</taxon>
        <taxon>Gammaproteobacteria</taxon>
        <taxon>Alteromonadales</taxon>
        <taxon>Alteromonadales genera incertae sedis</taxon>
        <taxon>Motilimonas</taxon>
    </lineage>
</organism>
<dbReference type="Proteomes" id="UP001201273">
    <property type="component" value="Unassembled WGS sequence"/>
</dbReference>